<reference evidence="1" key="2">
    <citation type="journal article" date="2015" name="Data Brief">
        <title>Shoot transcriptome of the giant reed, Arundo donax.</title>
        <authorList>
            <person name="Barrero R.A."/>
            <person name="Guerrero F.D."/>
            <person name="Moolhuijzen P."/>
            <person name="Goolsby J.A."/>
            <person name="Tidwell J."/>
            <person name="Bellgard S.E."/>
            <person name="Bellgard M.I."/>
        </authorList>
    </citation>
    <scope>NUCLEOTIDE SEQUENCE</scope>
    <source>
        <tissue evidence="1">Shoot tissue taken approximately 20 cm above the soil surface</tissue>
    </source>
</reference>
<dbReference type="AlphaFoldDB" id="A0A0A9DDF9"/>
<organism evidence="1">
    <name type="scientific">Arundo donax</name>
    <name type="common">Giant reed</name>
    <name type="synonym">Donax arundinaceus</name>
    <dbReference type="NCBI Taxonomy" id="35708"/>
    <lineage>
        <taxon>Eukaryota</taxon>
        <taxon>Viridiplantae</taxon>
        <taxon>Streptophyta</taxon>
        <taxon>Embryophyta</taxon>
        <taxon>Tracheophyta</taxon>
        <taxon>Spermatophyta</taxon>
        <taxon>Magnoliopsida</taxon>
        <taxon>Liliopsida</taxon>
        <taxon>Poales</taxon>
        <taxon>Poaceae</taxon>
        <taxon>PACMAD clade</taxon>
        <taxon>Arundinoideae</taxon>
        <taxon>Arundineae</taxon>
        <taxon>Arundo</taxon>
    </lineage>
</organism>
<proteinExistence type="predicted"/>
<sequence>MKDMLGRLCGSDCGLSLAACKSVKTAFFSLSGENKDIHFGVRFSCSEGRKVTCSHLSRKSIQLRVLADGNCIP</sequence>
<name>A0A0A9DDF9_ARUDO</name>
<reference evidence="1" key="1">
    <citation type="submission" date="2014-09" db="EMBL/GenBank/DDBJ databases">
        <authorList>
            <person name="Magalhaes I.L.F."/>
            <person name="Oliveira U."/>
            <person name="Santos F.R."/>
            <person name="Vidigal T.H.D.A."/>
            <person name="Brescovit A.D."/>
            <person name="Santos A.J."/>
        </authorList>
    </citation>
    <scope>NUCLEOTIDE SEQUENCE</scope>
    <source>
        <tissue evidence="1">Shoot tissue taken approximately 20 cm above the soil surface</tissue>
    </source>
</reference>
<dbReference type="EMBL" id="GBRH01216093">
    <property type="protein sequence ID" value="JAD81802.1"/>
    <property type="molecule type" value="Transcribed_RNA"/>
</dbReference>
<accession>A0A0A9DDF9</accession>
<protein>
    <submittedName>
        <fullName evidence="1">Uncharacterized protein</fullName>
    </submittedName>
</protein>
<evidence type="ECO:0000313" key="1">
    <source>
        <dbReference type="EMBL" id="JAD81802.1"/>
    </source>
</evidence>